<dbReference type="Gene3D" id="1.10.510.10">
    <property type="entry name" value="Transferase(Phosphotransferase) domain 1"/>
    <property type="match status" value="1"/>
</dbReference>
<accession>A0ABR3F3P2</accession>
<dbReference type="InterPro" id="IPR000719">
    <property type="entry name" value="Prot_kinase_dom"/>
</dbReference>
<dbReference type="InterPro" id="IPR011009">
    <property type="entry name" value="Kinase-like_dom_sf"/>
</dbReference>
<comment type="caution">
    <text evidence="3">The sequence shown here is derived from an EMBL/GenBank/DDBJ whole genome shotgun (WGS) entry which is preliminary data.</text>
</comment>
<evidence type="ECO:0000313" key="4">
    <source>
        <dbReference type="Proteomes" id="UP001465976"/>
    </source>
</evidence>
<proteinExistence type="predicted"/>
<feature type="region of interest" description="Disordered" evidence="1">
    <location>
        <begin position="369"/>
        <end position="451"/>
    </location>
</feature>
<feature type="compositionally biased region" description="Basic residues" evidence="1">
    <location>
        <begin position="374"/>
        <end position="393"/>
    </location>
</feature>
<evidence type="ECO:0000313" key="3">
    <source>
        <dbReference type="EMBL" id="KAL0569850.1"/>
    </source>
</evidence>
<dbReference type="Pfam" id="PF00069">
    <property type="entry name" value="Pkinase"/>
    <property type="match status" value="1"/>
</dbReference>
<feature type="compositionally biased region" description="Basic and acidic residues" evidence="1">
    <location>
        <begin position="394"/>
        <end position="403"/>
    </location>
</feature>
<evidence type="ECO:0000256" key="1">
    <source>
        <dbReference type="SAM" id="MobiDB-lite"/>
    </source>
</evidence>
<dbReference type="InterPro" id="IPR008271">
    <property type="entry name" value="Ser/Thr_kinase_AS"/>
</dbReference>
<reference evidence="3 4" key="1">
    <citation type="submission" date="2024-02" db="EMBL/GenBank/DDBJ databases">
        <title>A draft genome for the cacao thread blight pathogen Marasmius crinis-equi.</title>
        <authorList>
            <person name="Cohen S.P."/>
            <person name="Baruah I.K."/>
            <person name="Amoako-Attah I."/>
            <person name="Bukari Y."/>
            <person name="Meinhardt L.W."/>
            <person name="Bailey B.A."/>
        </authorList>
    </citation>
    <scope>NUCLEOTIDE SEQUENCE [LARGE SCALE GENOMIC DNA]</scope>
    <source>
        <strain evidence="3 4">GH-76</strain>
    </source>
</reference>
<gene>
    <name evidence="3" type="ORF">V5O48_012116</name>
</gene>
<dbReference type="PROSITE" id="PS50011">
    <property type="entry name" value="PROTEIN_KINASE_DOM"/>
    <property type="match status" value="1"/>
</dbReference>
<feature type="domain" description="Protein kinase" evidence="2">
    <location>
        <begin position="498"/>
        <end position="725"/>
    </location>
</feature>
<sequence>MAGRTLPFPTTSTHLHIEESISSLGIIQMANAKSNERLQAIQDALTVKPTQMSVDSELEAFLPPLQPWSDKVWTNETNNMIVYPDIKLLQKMKGTQYRSREGNWQSDFTLTHVEYIVTQLTALSGDPDPELDKDQKSEWDRKKKLIEEHFKMQSQDTPEAMKTLSTPDLLNTAWDLVLNSDYWDQFPHDRSAFDALMNGLYRAHANLPYLHQQKCESYMTVWLPQEGSDTPESYAPVSDFALLESNSGTNSSTITIWGEYDSGDKQRLDCMKGQVVAFCNTRLWKAIHDHRPRYMVSLWASRKSTAEALCINIFHYPSQGAEILHYQKKISKGTVGALNFLRLFTHLLTRQRNLPLTLSREIATLKDHIVQKGLRSKKSKNTRSPRNSRKDRKRPHDPDDDHGGASGSDGTGAGGGGGQSSNKRRNTDTQGERSSQSRGSRTHRNPKGGTRATTLAIQKLFSHPPDWTPLNRSNSAPQLNRRYFEEISDQYREEILDVHAPHFTQTATFSVVLDDPPAQWMFVAEMLAAELDDSSGLDDGSPSAFIQKPSDDIPIAAAKLVKKLEIEISKILQYIPGVVKVIAAPHFEADLWLLVTKYAGERLTDYVHSHPQPHSPPLLLVLMQILDTVQEIHEAGYVHLDIKHDNIVIQATGSHRNVATILDFGHARSIAAGAPDTLYGTKGWSAPESESGNTCISSPEFTGLGNTQPDFDFRASQYPANPSVS</sequence>
<dbReference type="PANTHER" id="PTHR44167">
    <property type="entry name" value="OVARIAN-SPECIFIC SERINE/THREONINE-PROTEIN KINASE LOK-RELATED"/>
    <property type="match status" value="1"/>
</dbReference>
<dbReference type="SUPFAM" id="SSF56112">
    <property type="entry name" value="Protein kinase-like (PK-like)"/>
    <property type="match status" value="1"/>
</dbReference>
<feature type="compositionally biased region" description="Polar residues" evidence="1">
    <location>
        <begin position="688"/>
        <end position="709"/>
    </location>
</feature>
<dbReference type="PROSITE" id="PS00108">
    <property type="entry name" value="PROTEIN_KINASE_ST"/>
    <property type="match status" value="1"/>
</dbReference>
<keyword evidence="4" id="KW-1185">Reference proteome</keyword>
<feature type="region of interest" description="Disordered" evidence="1">
    <location>
        <begin position="688"/>
        <end position="725"/>
    </location>
</feature>
<organism evidence="3 4">
    <name type="scientific">Marasmius crinis-equi</name>
    <dbReference type="NCBI Taxonomy" id="585013"/>
    <lineage>
        <taxon>Eukaryota</taxon>
        <taxon>Fungi</taxon>
        <taxon>Dikarya</taxon>
        <taxon>Basidiomycota</taxon>
        <taxon>Agaricomycotina</taxon>
        <taxon>Agaricomycetes</taxon>
        <taxon>Agaricomycetidae</taxon>
        <taxon>Agaricales</taxon>
        <taxon>Marasmiineae</taxon>
        <taxon>Marasmiaceae</taxon>
        <taxon>Marasmius</taxon>
    </lineage>
</organism>
<evidence type="ECO:0000259" key="2">
    <source>
        <dbReference type="PROSITE" id="PS50011"/>
    </source>
</evidence>
<protein>
    <recommendedName>
        <fullName evidence="2">Protein kinase domain-containing protein</fullName>
    </recommendedName>
</protein>
<dbReference type="PANTHER" id="PTHR44167:SF24">
    <property type="entry name" value="SERINE_THREONINE-PROTEIN KINASE CHK2"/>
    <property type="match status" value="1"/>
</dbReference>
<feature type="compositionally biased region" description="Gly residues" evidence="1">
    <location>
        <begin position="404"/>
        <end position="419"/>
    </location>
</feature>
<name>A0ABR3F3P2_9AGAR</name>
<dbReference type="EMBL" id="JBAHYK010001040">
    <property type="protein sequence ID" value="KAL0569850.1"/>
    <property type="molecule type" value="Genomic_DNA"/>
</dbReference>
<dbReference type="Proteomes" id="UP001465976">
    <property type="component" value="Unassembled WGS sequence"/>
</dbReference>